<evidence type="ECO:0000313" key="1">
    <source>
        <dbReference type="EMBL" id="JAE17215.1"/>
    </source>
</evidence>
<sequence length="17" mass="1921">MSVAIVITEFSQHPYQA</sequence>
<reference evidence="1" key="2">
    <citation type="journal article" date="2015" name="Data Brief">
        <title>Shoot transcriptome of the giant reed, Arundo donax.</title>
        <authorList>
            <person name="Barrero R.A."/>
            <person name="Guerrero F.D."/>
            <person name="Moolhuijzen P."/>
            <person name="Goolsby J.A."/>
            <person name="Tidwell J."/>
            <person name="Bellgard S.E."/>
            <person name="Bellgard M.I."/>
        </authorList>
    </citation>
    <scope>NUCLEOTIDE SEQUENCE</scope>
    <source>
        <tissue evidence="1">Shoot tissue taken approximately 20 cm above the soil surface</tissue>
    </source>
</reference>
<dbReference type="EMBL" id="GBRH01180681">
    <property type="protein sequence ID" value="JAE17215.1"/>
    <property type="molecule type" value="Transcribed_RNA"/>
</dbReference>
<accession>A0A0A9FWJ3</accession>
<name>A0A0A9FWJ3_ARUDO</name>
<reference evidence="1" key="1">
    <citation type="submission" date="2014-09" db="EMBL/GenBank/DDBJ databases">
        <authorList>
            <person name="Magalhaes I.L.F."/>
            <person name="Oliveira U."/>
            <person name="Santos F.R."/>
            <person name="Vidigal T.H.D.A."/>
            <person name="Brescovit A.D."/>
            <person name="Santos A.J."/>
        </authorList>
    </citation>
    <scope>NUCLEOTIDE SEQUENCE</scope>
    <source>
        <tissue evidence="1">Shoot tissue taken approximately 20 cm above the soil surface</tissue>
    </source>
</reference>
<protein>
    <submittedName>
        <fullName evidence="1">Uncharacterized protein</fullName>
    </submittedName>
</protein>
<dbReference type="AlphaFoldDB" id="A0A0A9FWJ3"/>
<organism evidence="1">
    <name type="scientific">Arundo donax</name>
    <name type="common">Giant reed</name>
    <name type="synonym">Donax arundinaceus</name>
    <dbReference type="NCBI Taxonomy" id="35708"/>
    <lineage>
        <taxon>Eukaryota</taxon>
        <taxon>Viridiplantae</taxon>
        <taxon>Streptophyta</taxon>
        <taxon>Embryophyta</taxon>
        <taxon>Tracheophyta</taxon>
        <taxon>Spermatophyta</taxon>
        <taxon>Magnoliopsida</taxon>
        <taxon>Liliopsida</taxon>
        <taxon>Poales</taxon>
        <taxon>Poaceae</taxon>
        <taxon>PACMAD clade</taxon>
        <taxon>Arundinoideae</taxon>
        <taxon>Arundineae</taxon>
        <taxon>Arundo</taxon>
    </lineage>
</organism>
<proteinExistence type="predicted"/>